<accession>A0A9D4AHB9</accession>
<gene>
    <name evidence="1" type="ORF">J1N35_005682</name>
</gene>
<sequence length="130" mass="14587">MDAHSSNSHPGGWVMHGSNGLKKKSSYANVVTSSRKEYAYNGPAVKCHCNKLAPRDTSWRDLNSGRRFYGCSDFRVSEKILFAKLKVKDGSNKLMNVMDSLISVQLKSLRYKSQEAQLTALTNPSRNNSW</sequence>
<proteinExistence type="predicted"/>
<name>A0A9D4AHB9_9ROSI</name>
<organism evidence="1 2">
    <name type="scientific">Gossypium stocksii</name>
    <dbReference type="NCBI Taxonomy" id="47602"/>
    <lineage>
        <taxon>Eukaryota</taxon>
        <taxon>Viridiplantae</taxon>
        <taxon>Streptophyta</taxon>
        <taxon>Embryophyta</taxon>
        <taxon>Tracheophyta</taxon>
        <taxon>Spermatophyta</taxon>
        <taxon>Magnoliopsida</taxon>
        <taxon>eudicotyledons</taxon>
        <taxon>Gunneridae</taxon>
        <taxon>Pentapetalae</taxon>
        <taxon>rosids</taxon>
        <taxon>malvids</taxon>
        <taxon>Malvales</taxon>
        <taxon>Malvaceae</taxon>
        <taxon>Malvoideae</taxon>
        <taxon>Gossypium</taxon>
    </lineage>
</organism>
<dbReference type="OrthoDB" id="986197at2759"/>
<comment type="caution">
    <text evidence="1">The sequence shown here is derived from an EMBL/GenBank/DDBJ whole genome shotgun (WGS) entry which is preliminary data.</text>
</comment>
<evidence type="ECO:0000313" key="1">
    <source>
        <dbReference type="EMBL" id="KAH1122522.1"/>
    </source>
</evidence>
<dbReference type="EMBL" id="JAIQCV010000002">
    <property type="protein sequence ID" value="KAH1122522.1"/>
    <property type="molecule type" value="Genomic_DNA"/>
</dbReference>
<reference evidence="1 2" key="1">
    <citation type="journal article" date="2021" name="Plant Biotechnol. J.">
        <title>Multi-omics assisted identification of the key and species-specific regulatory components of drought-tolerant mechanisms in Gossypium stocksii.</title>
        <authorList>
            <person name="Yu D."/>
            <person name="Ke L."/>
            <person name="Zhang D."/>
            <person name="Wu Y."/>
            <person name="Sun Y."/>
            <person name="Mei J."/>
            <person name="Sun J."/>
            <person name="Sun Y."/>
        </authorList>
    </citation>
    <scope>NUCLEOTIDE SEQUENCE [LARGE SCALE GENOMIC DNA]</scope>
    <source>
        <strain evidence="2">cv. E1</strain>
        <tissue evidence="1">Leaf</tissue>
    </source>
</reference>
<evidence type="ECO:0000313" key="2">
    <source>
        <dbReference type="Proteomes" id="UP000828251"/>
    </source>
</evidence>
<dbReference type="Proteomes" id="UP000828251">
    <property type="component" value="Unassembled WGS sequence"/>
</dbReference>
<dbReference type="AlphaFoldDB" id="A0A9D4AHB9"/>
<protein>
    <submittedName>
        <fullName evidence="1">Uncharacterized protein</fullName>
    </submittedName>
</protein>
<keyword evidence="2" id="KW-1185">Reference proteome</keyword>